<feature type="transmembrane region" description="Helical" evidence="2">
    <location>
        <begin position="58"/>
        <end position="79"/>
    </location>
</feature>
<comment type="caution">
    <text evidence="3">The sequence shown here is derived from an EMBL/GenBank/DDBJ whole genome shotgun (WGS) entry which is preliminary data.</text>
</comment>
<evidence type="ECO:0000313" key="4">
    <source>
        <dbReference type="Proteomes" id="UP001583186"/>
    </source>
</evidence>
<feature type="compositionally biased region" description="Low complexity" evidence="1">
    <location>
        <begin position="175"/>
        <end position="188"/>
    </location>
</feature>
<organism evidence="3 4">
    <name type="scientific">Sporothrix stenoceras</name>
    <dbReference type="NCBI Taxonomy" id="5173"/>
    <lineage>
        <taxon>Eukaryota</taxon>
        <taxon>Fungi</taxon>
        <taxon>Dikarya</taxon>
        <taxon>Ascomycota</taxon>
        <taxon>Pezizomycotina</taxon>
        <taxon>Sordariomycetes</taxon>
        <taxon>Sordariomycetidae</taxon>
        <taxon>Ophiostomatales</taxon>
        <taxon>Ophiostomataceae</taxon>
        <taxon>Sporothrix</taxon>
    </lineage>
</organism>
<evidence type="ECO:0000313" key="3">
    <source>
        <dbReference type="EMBL" id="KAL1899547.1"/>
    </source>
</evidence>
<feature type="compositionally biased region" description="Basic and acidic residues" evidence="1">
    <location>
        <begin position="195"/>
        <end position="229"/>
    </location>
</feature>
<protein>
    <submittedName>
        <fullName evidence="3">Uncharacterized protein</fullName>
    </submittedName>
</protein>
<dbReference type="Proteomes" id="UP001583186">
    <property type="component" value="Unassembled WGS sequence"/>
</dbReference>
<sequence>MAPLGNAALALAINNHLSPPVTTLPSTFSSAIITTRDDASDAEAAKARKKKKEMIRNVLIITINPFTLFLVIWIVFYLVRGVKRYMRYLRQKKKAELEELAVELEWRRQWEAQLGPGSNNYRPPPEKPADGDEKQTAVAATAAVDGNATARKGFSLRWPWSRQKPATAYKPGVITPGTMPPAATTTAPVLEQPETYERASNDTDRTLEVDSAPDRLTDDIEDEKKGMGS</sequence>
<evidence type="ECO:0000256" key="1">
    <source>
        <dbReference type="SAM" id="MobiDB-lite"/>
    </source>
</evidence>
<proteinExistence type="predicted"/>
<feature type="region of interest" description="Disordered" evidence="1">
    <location>
        <begin position="170"/>
        <end position="229"/>
    </location>
</feature>
<gene>
    <name evidence="3" type="ORF">Sste5346_002949</name>
</gene>
<accession>A0ABR3ZH62</accession>
<name>A0ABR3ZH62_9PEZI</name>
<keyword evidence="2" id="KW-1133">Transmembrane helix</keyword>
<feature type="region of interest" description="Disordered" evidence="1">
    <location>
        <begin position="114"/>
        <end position="136"/>
    </location>
</feature>
<keyword evidence="2" id="KW-0812">Transmembrane</keyword>
<keyword evidence="2" id="KW-0472">Membrane</keyword>
<evidence type="ECO:0000256" key="2">
    <source>
        <dbReference type="SAM" id="Phobius"/>
    </source>
</evidence>
<keyword evidence="4" id="KW-1185">Reference proteome</keyword>
<dbReference type="EMBL" id="JAWCUI010000012">
    <property type="protein sequence ID" value="KAL1899547.1"/>
    <property type="molecule type" value="Genomic_DNA"/>
</dbReference>
<reference evidence="3 4" key="1">
    <citation type="journal article" date="2024" name="IMA Fungus">
        <title>IMA Genome - F19 : A genome assembly and annotation guide to empower mycologists, including annotated draft genome sequences of Ceratocystis pirilliformis, Diaporthe australafricana, Fusarium ophioides, Paecilomyces lecythidis, and Sporothrix stenoceras.</title>
        <authorList>
            <person name="Aylward J."/>
            <person name="Wilson A.M."/>
            <person name="Visagie C.M."/>
            <person name="Spraker J."/>
            <person name="Barnes I."/>
            <person name="Buitendag C."/>
            <person name="Ceriani C."/>
            <person name="Del Mar Angel L."/>
            <person name="du Plessis D."/>
            <person name="Fuchs T."/>
            <person name="Gasser K."/>
            <person name="Kramer D."/>
            <person name="Li W."/>
            <person name="Munsamy K."/>
            <person name="Piso A."/>
            <person name="Price J.L."/>
            <person name="Sonnekus B."/>
            <person name="Thomas C."/>
            <person name="van der Nest A."/>
            <person name="van Dijk A."/>
            <person name="van Heerden A."/>
            <person name="van Vuuren N."/>
            <person name="Yilmaz N."/>
            <person name="Duong T.A."/>
            <person name="van der Merwe N.A."/>
            <person name="Wingfield M.J."/>
            <person name="Wingfield B.D."/>
        </authorList>
    </citation>
    <scope>NUCLEOTIDE SEQUENCE [LARGE SCALE GENOMIC DNA]</scope>
    <source>
        <strain evidence="3 4">CMW 5346</strain>
    </source>
</reference>
<feature type="compositionally biased region" description="Basic and acidic residues" evidence="1">
    <location>
        <begin position="124"/>
        <end position="135"/>
    </location>
</feature>